<reference evidence="3" key="1">
    <citation type="journal article" date="2019" name="bioRxiv">
        <title>The Genome of the Zebra Mussel, Dreissena polymorpha: A Resource for Invasive Species Research.</title>
        <authorList>
            <person name="McCartney M.A."/>
            <person name="Auch B."/>
            <person name="Kono T."/>
            <person name="Mallez S."/>
            <person name="Zhang Y."/>
            <person name="Obille A."/>
            <person name="Becker A."/>
            <person name="Abrahante J.E."/>
            <person name="Garbe J."/>
            <person name="Badalamenti J.P."/>
            <person name="Herman A."/>
            <person name="Mangelson H."/>
            <person name="Liachko I."/>
            <person name="Sullivan S."/>
            <person name="Sone E.D."/>
            <person name="Koren S."/>
            <person name="Silverstein K.A.T."/>
            <person name="Beckman K.B."/>
            <person name="Gohl D.M."/>
        </authorList>
    </citation>
    <scope>NUCLEOTIDE SEQUENCE</scope>
    <source>
        <strain evidence="3">Duluth1</strain>
        <tissue evidence="3">Whole animal</tissue>
    </source>
</reference>
<evidence type="ECO:0000256" key="1">
    <source>
        <dbReference type="SAM" id="Coils"/>
    </source>
</evidence>
<feature type="coiled-coil region" evidence="1">
    <location>
        <begin position="168"/>
        <end position="202"/>
    </location>
</feature>
<evidence type="ECO:0000313" key="3">
    <source>
        <dbReference type="EMBL" id="KAH3835365.1"/>
    </source>
</evidence>
<feature type="coiled-coil region" evidence="1">
    <location>
        <begin position="10"/>
        <end position="93"/>
    </location>
</feature>
<name>A0A9D4QMC2_DREPO</name>
<reference evidence="3" key="2">
    <citation type="submission" date="2020-11" db="EMBL/GenBank/DDBJ databases">
        <authorList>
            <person name="McCartney M.A."/>
            <person name="Auch B."/>
            <person name="Kono T."/>
            <person name="Mallez S."/>
            <person name="Becker A."/>
            <person name="Gohl D.M."/>
            <person name="Silverstein K.A.T."/>
            <person name="Koren S."/>
            <person name="Bechman K.B."/>
            <person name="Herman A."/>
            <person name="Abrahante J.E."/>
            <person name="Garbe J."/>
        </authorList>
    </citation>
    <scope>NUCLEOTIDE SEQUENCE</scope>
    <source>
        <strain evidence="3">Duluth1</strain>
        <tissue evidence="3">Whole animal</tissue>
    </source>
</reference>
<comment type="caution">
    <text evidence="3">The sequence shown here is derived from an EMBL/GenBank/DDBJ whole genome shotgun (WGS) entry which is preliminary data.</text>
</comment>
<sequence>MADEVDEYELEKLRAEILQERQMKEMLDQSAKELRITVEELEKRYEAIENEGNEWKTRFETQEEMNQQLERQIIMLQDKIEEAKRNLKDADLVQLYQSKKFEARAYVEGRAPSPRAGADSPKSKSTGITINISVSPQAGKTPRDAKSFDDLSDVHVSVHETHANPAMVKTMEKEKALLYNQLRDLEWRLDQESKAYHKANDERKQYVLEINTTKGNIDGNKARQRAAVGVQQREADELSRSPRLMGPSRLGDRSRRSSYSYSISNMGSRVPSLRYRKVLRRESRSRIFSHSKSRFSRWHIQLIVGDCFVCVHVLPVNSHIAK</sequence>
<dbReference type="InterPro" id="IPR028022">
    <property type="entry name" value="DUF4600"/>
</dbReference>
<feature type="region of interest" description="Disordered" evidence="2">
    <location>
        <begin position="230"/>
        <end position="257"/>
    </location>
</feature>
<evidence type="ECO:0000256" key="2">
    <source>
        <dbReference type="SAM" id="MobiDB-lite"/>
    </source>
</evidence>
<dbReference type="PANTHER" id="PTHR28671">
    <property type="entry name" value="COILED-COIL DOMAIN-CONTAINING PROTEIN 169"/>
    <property type="match status" value="1"/>
</dbReference>
<dbReference type="Pfam" id="PF15372">
    <property type="entry name" value="DUF4600"/>
    <property type="match status" value="2"/>
</dbReference>
<gene>
    <name evidence="3" type="ORF">DPMN_108713</name>
</gene>
<dbReference type="Proteomes" id="UP000828390">
    <property type="component" value="Unassembled WGS sequence"/>
</dbReference>
<dbReference type="AlphaFoldDB" id="A0A9D4QMC2"/>
<protein>
    <recommendedName>
        <fullName evidence="5">Coiled-coil domain-containing protein 169</fullName>
    </recommendedName>
</protein>
<dbReference type="PANTHER" id="PTHR28671:SF3">
    <property type="entry name" value="COILED-COIL DOMAIN-CONTAINING PROTEIN 169"/>
    <property type="match status" value="1"/>
</dbReference>
<keyword evidence="4" id="KW-1185">Reference proteome</keyword>
<proteinExistence type="predicted"/>
<keyword evidence="1" id="KW-0175">Coiled coil</keyword>
<organism evidence="3 4">
    <name type="scientific">Dreissena polymorpha</name>
    <name type="common">Zebra mussel</name>
    <name type="synonym">Mytilus polymorpha</name>
    <dbReference type="NCBI Taxonomy" id="45954"/>
    <lineage>
        <taxon>Eukaryota</taxon>
        <taxon>Metazoa</taxon>
        <taxon>Spiralia</taxon>
        <taxon>Lophotrochozoa</taxon>
        <taxon>Mollusca</taxon>
        <taxon>Bivalvia</taxon>
        <taxon>Autobranchia</taxon>
        <taxon>Heteroconchia</taxon>
        <taxon>Euheterodonta</taxon>
        <taxon>Imparidentia</taxon>
        <taxon>Neoheterodontei</taxon>
        <taxon>Myida</taxon>
        <taxon>Dreissenoidea</taxon>
        <taxon>Dreissenidae</taxon>
        <taxon>Dreissena</taxon>
    </lineage>
</organism>
<dbReference type="EMBL" id="JAIWYP010000004">
    <property type="protein sequence ID" value="KAH3835365.1"/>
    <property type="molecule type" value="Genomic_DNA"/>
</dbReference>
<evidence type="ECO:0000313" key="4">
    <source>
        <dbReference type="Proteomes" id="UP000828390"/>
    </source>
</evidence>
<accession>A0A9D4QMC2</accession>
<evidence type="ECO:0008006" key="5">
    <source>
        <dbReference type="Google" id="ProtNLM"/>
    </source>
</evidence>